<name>F9X1Q2_ZYMTI</name>
<evidence type="ECO:0000256" key="1">
    <source>
        <dbReference type="SAM" id="MobiDB-lite"/>
    </source>
</evidence>
<dbReference type="Proteomes" id="UP000008062">
    <property type="component" value="Chromosome 1"/>
</dbReference>
<dbReference type="GeneID" id="13398404"/>
<evidence type="ECO:0000313" key="2">
    <source>
        <dbReference type="EMBL" id="EGP91811.1"/>
    </source>
</evidence>
<feature type="compositionally biased region" description="Acidic residues" evidence="1">
    <location>
        <begin position="94"/>
        <end position="103"/>
    </location>
</feature>
<dbReference type="AlphaFoldDB" id="F9X1Q2"/>
<accession>F9X1Q2</accession>
<evidence type="ECO:0000313" key="3">
    <source>
        <dbReference type="Proteomes" id="UP000008062"/>
    </source>
</evidence>
<organism evidence="2 3">
    <name type="scientific">Zymoseptoria tritici (strain CBS 115943 / IPO323)</name>
    <name type="common">Speckled leaf blotch fungus</name>
    <name type="synonym">Septoria tritici</name>
    <dbReference type="NCBI Taxonomy" id="336722"/>
    <lineage>
        <taxon>Eukaryota</taxon>
        <taxon>Fungi</taxon>
        <taxon>Dikarya</taxon>
        <taxon>Ascomycota</taxon>
        <taxon>Pezizomycotina</taxon>
        <taxon>Dothideomycetes</taxon>
        <taxon>Dothideomycetidae</taxon>
        <taxon>Mycosphaerellales</taxon>
        <taxon>Mycosphaerellaceae</taxon>
        <taxon>Zymoseptoria</taxon>
    </lineage>
</organism>
<dbReference type="InParanoid" id="F9X1Q2"/>
<dbReference type="EMBL" id="CM001196">
    <property type="protein sequence ID" value="EGP91811.1"/>
    <property type="molecule type" value="Genomic_DNA"/>
</dbReference>
<keyword evidence="3" id="KW-1185">Reference proteome</keyword>
<protein>
    <submittedName>
        <fullName evidence="2">Uncharacterized protein</fullName>
    </submittedName>
</protein>
<feature type="region of interest" description="Disordered" evidence="1">
    <location>
        <begin position="68"/>
        <end position="123"/>
    </location>
</feature>
<dbReference type="KEGG" id="ztr:MYCGRDRAFT_90302"/>
<feature type="compositionally biased region" description="Polar residues" evidence="1">
    <location>
        <begin position="80"/>
        <end position="90"/>
    </location>
</feature>
<dbReference type="HOGENOM" id="CLU_2017020_0_0_1"/>
<reference evidence="2 3" key="1">
    <citation type="journal article" date="2011" name="PLoS Genet.">
        <title>Finished genome of the fungal wheat pathogen Mycosphaerella graminicola reveals dispensome structure, chromosome plasticity, and stealth pathogenesis.</title>
        <authorList>
            <person name="Goodwin S.B."/>
            <person name="Ben M'barek S."/>
            <person name="Dhillon B."/>
            <person name="Wittenberg A.H.J."/>
            <person name="Crane C.F."/>
            <person name="Hane J.K."/>
            <person name="Foster A.J."/>
            <person name="Van der Lee T.A.J."/>
            <person name="Grimwood J."/>
            <person name="Aerts A."/>
            <person name="Antoniw J."/>
            <person name="Bailey A."/>
            <person name="Bluhm B."/>
            <person name="Bowler J."/>
            <person name="Bristow J."/>
            <person name="van der Burgt A."/>
            <person name="Canto-Canche B."/>
            <person name="Churchill A.C.L."/>
            <person name="Conde-Ferraez L."/>
            <person name="Cools H.J."/>
            <person name="Coutinho P.M."/>
            <person name="Csukai M."/>
            <person name="Dehal P."/>
            <person name="De Wit P."/>
            <person name="Donzelli B."/>
            <person name="van de Geest H.C."/>
            <person name="van Ham R.C.H.J."/>
            <person name="Hammond-Kosack K.E."/>
            <person name="Henrissat B."/>
            <person name="Kilian A."/>
            <person name="Kobayashi A.K."/>
            <person name="Koopmann E."/>
            <person name="Kourmpetis Y."/>
            <person name="Kuzniar A."/>
            <person name="Lindquist E."/>
            <person name="Lombard V."/>
            <person name="Maliepaard C."/>
            <person name="Martins N."/>
            <person name="Mehrabi R."/>
            <person name="Nap J.P.H."/>
            <person name="Ponomarenko A."/>
            <person name="Rudd J.J."/>
            <person name="Salamov A."/>
            <person name="Schmutz J."/>
            <person name="Schouten H.J."/>
            <person name="Shapiro H."/>
            <person name="Stergiopoulos I."/>
            <person name="Torriani S.F.F."/>
            <person name="Tu H."/>
            <person name="de Vries R.P."/>
            <person name="Waalwijk C."/>
            <person name="Ware S.B."/>
            <person name="Wiebenga A."/>
            <person name="Zwiers L.-H."/>
            <person name="Oliver R.P."/>
            <person name="Grigoriev I.V."/>
            <person name="Kema G.H.J."/>
        </authorList>
    </citation>
    <scope>NUCLEOTIDE SEQUENCE [LARGE SCALE GENOMIC DNA]</scope>
    <source>
        <strain evidence="3">CBS 115943 / IPO323</strain>
    </source>
</reference>
<sequence>MLKTMSRSDMRHATLVSATLADTAFGMSCHVVLLSCPHAPSPLCIKNEESPSDCMVVDHTPEIFIKQEYNDDAVGPPPASQATTHQTQNPEASASDEDRSDDESSAKRTSTSRGPPDSLAHVL</sequence>
<gene>
    <name evidence="2" type="ORF">MYCGRDRAFT_90302</name>
</gene>
<dbReference type="RefSeq" id="XP_003856835.1">
    <property type="nucleotide sequence ID" value="XM_003856787.1"/>
</dbReference>
<proteinExistence type="predicted"/>